<dbReference type="OrthoDB" id="193931at2759"/>
<dbReference type="HOGENOM" id="CLU_537576_0_0_1"/>
<evidence type="ECO:0000256" key="4">
    <source>
        <dbReference type="ARBA" id="ARBA00022741"/>
    </source>
</evidence>
<accession>I3EIB7</accession>
<dbReference type="GO" id="GO:0005524">
    <property type="term" value="F:ATP binding"/>
    <property type="evidence" value="ECO:0007669"/>
    <property type="project" value="UniProtKB-KW"/>
</dbReference>
<dbReference type="EMBL" id="GL870877">
    <property type="protein sequence ID" value="EIJ88964.1"/>
    <property type="molecule type" value="Genomic_DNA"/>
</dbReference>
<keyword evidence="4" id="KW-0547">Nucleotide-binding</keyword>
<feature type="transmembrane region" description="Helical" evidence="7">
    <location>
        <begin position="6"/>
        <end position="24"/>
    </location>
</feature>
<keyword evidence="7" id="KW-0472">Membrane</keyword>
<evidence type="ECO:0000256" key="1">
    <source>
        <dbReference type="ARBA" id="ARBA00010791"/>
    </source>
</evidence>
<gene>
    <name evidence="9" type="ORF">NEQG_00783</name>
</gene>
<evidence type="ECO:0000256" key="6">
    <source>
        <dbReference type="ARBA" id="ARBA00022840"/>
    </source>
</evidence>
<dbReference type="InterPro" id="IPR008271">
    <property type="entry name" value="Ser/Thr_kinase_AS"/>
</dbReference>
<keyword evidence="3" id="KW-0808">Transferase</keyword>
<evidence type="ECO:0000256" key="3">
    <source>
        <dbReference type="ARBA" id="ARBA00022679"/>
    </source>
</evidence>
<evidence type="ECO:0000259" key="8">
    <source>
        <dbReference type="PROSITE" id="PS50011"/>
    </source>
</evidence>
<dbReference type="OMA" id="FEGESTY"/>
<dbReference type="PANTHER" id="PTHR24346">
    <property type="entry name" value="MAP/MICROTUBULE AFFINITY-REGULATING KINASE"/>
    <property type="match status" value="1"/>
</dbReference>
<keyword evidence="7" id="KW-0812">Transmembrane</keyword>
<dbReference type="GO" id="GO:0035556">
    <property type="term" value="P:intracellular signal transduction"/>
    <property type="evidence" value="ECO:0007669"/>
    <property type="project" value="TreeGrafter"/>
</dbReference>
<dbReference type="PANTHER" id="PTHR24346:SF82">
    <property type="entry name" value="KP78A-RELATED"/>
    <property type="match status" value="1"/>
</dbReference>
<dbReference type="GO" id="GO:0005737">
    <property type="term" value="C:cytoplasm"/>
    <property type="evidence" value="ECO:0007669"/>
    <property type="project" value="TreeGrafter"/>
</dbReference>
<keyword evidence="6" id="KW-0067">ATP-binding</keyword>
<dbReference type="FunCoup" id="I3EIB7">
    <property type="interactions" value="16"/>
</dbReference>
<dbReference type="Proteomes" id="UP000002872">
    <property type="component" value="Unassembled WGS sequence"/>
</dbReference>
<proteinExistence type="inferred from homology"/>
<evidence type="ECO:0000313" key="9">
    <source>
        <dbReference type="EMBL" id="EIJ88964.1"/>
    </source>
</evidence>
<dbReference type="SMART" id="SM00220">
    <property type="entry name" value="S_TKc"/>
    <property type="match status" value="1"/>
</dbReference>
<dbReference type="InParanoid" id="I3EIB7"/>
<dbReference type="Pfam" id="PF00069">
    <property type="entry name" value="Pkinase"/>
    <property type="match status" value="1"/>
</dbReference>
<dbReference type="InterPro" id="IPR011009">
    <property type="entry name" value="Kinase-like_dom_sf"/>
</dbReference>
<keyword evidence="10" id="KW-1185">Reference proteome</keyword>
<dbReference type="GO" id="GO:0004674">
    <property type="term" value="F:protein serine/threonine kinase activity"/>
    <property type="evidence" value="ECO:0007669"/>
    <property type="project" value="UniProtKB-KW"/>
</dbReference>
<evidence type="ECO:0000256" key="2">
    <source>
        <dbReference type="ARBA" id="ARBA00022527"/>
    </source>
</evidence>
<dbReference type="GO" id="GO:0000226">
    <property type="term" value="P:microtubule cytoskeleton organization"/>
    <property type="evidence" value="ECO:0007669"/>
    <property type="project" value="TreeGrafter"/>
</dbReference>
<evidence type="ECO:0000256" key="7">
    <source>
        <dbReference type="SAM" id="Phobius"/>
    </source>
</evidence>
<dbReference type="STRING" id="935791.I3EIB7"/>
<dbReference type="Gene3D" id="1.10.510.10">
    <property type="entry name" value="Transferase(Phosphotransferase) domain 1"/>
    <property type="match status" value="1"/>
</dbReference>
<keyword evidence="7" id="KW-1133">Transmembrane helix</keyword>
<evidence type="ECO:0000256" key="5">
    <source>
        <dbReference type="ARBA" id="ARBA00022777"/>
    </source>
</evidence>
<dbReference type="PROSITE" id="PS00108">
    <property type="entry name" value="PROTEIN_KINASE_ST"/>
    <property type="match status" value="1"/>
</dbReference>
<keyword evidence="5 9" id="KW-0418">Kinase</keyword>
<evidence type="ECO:0000313" key="10">
    <source>
        <dbReference type="Proteomes" id="UP000002872"/>
    </source>
</evidence>
<protein>
    <submittedName>
        <fullName evidence="9">CAMK/CAMKL/KIN1 protein kinase</fullName>
    </submittedName>
</protein>
<sequence>MSYTYFIYILFITYCTIITMYYLLHYYHYVSSYPVGDKGKRINTIKISKSMHEKKHERMNNYILKEVIETGTTSYVYKGIDIRNNETVAIKIISRINYIGIEKKQSRENRVLREVLISYILSHKHILKLKEFFYTKECFYLIFNYISGEQLLKKIVKNKKLSEITAKKYFIQILDAIQYCHNHNIVHRDIKIENILINKDDNAILIDFGLSNFFENEGFLGTFCGSLYFAAPELLSGNLYKGPEVDIWSLGVVLYVMVCGKVPFDDKNLQLLYHKITNSNILTDGVSEELKSLLLQMLNPDRNTRISVQQILNHPWVNDNPDITQSDITRYNPNLEVLDNSICTYINHLFNNQFIKKDGLYCNSIHKVYSLIKYKYKGNIYTDRVDSIVDFICDKKVKIRNSYIKHMKGIRAGVDVLIIRLEEIIKEMGIVYEVTSGEYFCVNDGVIFKIEIYKNILSKAYGITIKGKNTKKGNNENNKYLKKIKETVRYKLKESLNPDKLCMINNL</sequence>
<feature type="domain" description="Protein kinase" evidence="8">
    <location>
        <begin position="62"/>
        <end position="317"/>
    </location>
</feature>
<dbReference type="InterPro" id="IPR000719">
    <property type="entry name" value="Prot_kinase_dom"/>
</dbReference>
<dbReference type="PROSITE" id="PS50011">
    <property type="entry name" value="PROTEIN_KINASE_DOM"/>
    <property type="match status" value="1"/>
</dbReference>
<organism evidence="9 10">
    <name type="scientific">Nematocida parisii (strain ERTm3)</name>
    <name type="common">Nematode killer fungus</name>
    <dbReference type="NCBI Taxonomy" id="935791"/>
    <lineage>
        <taxon>Eukaryota</taxon>
        <taxon>Fungi</taxon>
        <taxon>Fungi incertae sedis</taxon>
        <taxon>Microsporidia</taxon>
        <taxon>Nematocida</taxon>
    </lineage>
</organism>
<dbReference type="SUPFAM" id="SSF56112">
    <property type="entry name" value="Protein kinase-like (PK-like)"/>
    <property type="match status" value="1"/>
</dbReference>
<name>I3EIB7_NEMP3</name>
<dbReference type="AlphaFoldDB" id="I3EIB7"/>
<reference evidence="9" key="1">
    <citation type="submission" date="2011-01" db="EMBL/GenBank/DDBJ databases">
        <title>The Genome Sequence of Nematocida parisii strain ERTm3.</title>
        <authorList>
            <consortium name="The Broad Institute Genome Sequencing Platform"/>
            <consortium name="The Broad Institute Genome Sequencing Center for Infectious Disease"/>
            <person name="Cuomo C."/>
            <person name="Troemel E."/>
            <person name="Young S.K."/>
            <person name="Zeng Q."/>
            <person name="Gargeya S."/>
            <person name="Fitzgerald M."/>
            <person name="Haas B."/>
            <person name="Abouelleil A."/>
            <person name="Alvarado L."/>
            <person name="Arachchi H.M."/>
            <person name="Berlin A."/>
            <person name="Chapman S.B."/>
            <person name="Gearin G."/>
            <person name="Goldberg J."/>
            <person name="Griggs A."/>
            <person name="Gujja S."/>
            <person name="Hansen M."/>
            <person name="Heiman D."/>
            <person name="Howarth C."/>
            <person name="Larimer J."/>
            <person name="Lui A."/>
            <person name="MacDonald P.J.P."/>
            <person name="McCowen C."/>
            <person name="Montmayeur A."/>
            <person name="Murphy C."/>
            <person name="Neiman D."/>
            <person name="Pearson M."/>
            <person name="Priest M."/>
            <person name="Roberts A."/>
            <person name="Saif S."/>
            <person name="Shea T."/>
            <person name="Sisk P."/>
            <person name="Stolte C."/>
            <person name="Sykes S."/>
            <person name="Wortman J."/>
            <person name="Nusbaum C."/>
            <person name="Birren B."/>
        </authorList>
    </citation>
    <scope>NUCLEOTIDE SEQUENCE</scope>
    <source>
        <strain evidence="9">ERTm3</strain>
    </source>
</reference>
<keyword evidence="2" id="KW-0723">Serine/threonine-protein kinase</keyword>
<dbReference type="VEuPathDB" id="MicrosporidiaDB:NEQG_00783"/>
<comment type="similarity">
    <text evidence="1">Belongs to the protein kinase superfamily. CAMK Ser/Thr protein kinase family. NIM1 subfamily.</text>
</comment>
<dbReference type="FunFam" id="1.10.510.10:FF:000571">
    <property type="entry name" value="Maternal embryonic leucine zipper kinase"/>
    <property type="match status" value="1"/>
</dbReference>
<dbReference type="CDD" id="cd14003">
    <property type="entry name" value="STKc_AMPK-like"/>
    <property type="match status" value="1"/>
</dbReference>